<dbReference type="Gene3D" id="1.10.1370.10">
    <property type="entry name" value="Neurolysin, domain 3"/>
    <property type="match status" value="1"/>
</dbReference>
<keyword evidence="2 7" id="KW-0645">Protease</keyword>
<dbReference type="SUPFAM" id="SSF55486">
    <property type="entry name" value="Metalloproteases ('zincins'), catalytic domain"/>
    <property type="match status" value="1"/>
</dbReference>
<evidence type="ECO:0000313" key="10">
    <source>
        <dbReference type="EMBL" id="KAK9989457.1"/>
    </source>
</evidence>
<dbReference type="EMBL" id="JAZDWU010000010">
    <property type="protein sequence ID" value="KAK9989457.1"/>
    <property type="molecule type" value="Genomic_DNA"/>
</dbReference>
<evidence type="ECO:0000313" key="11">
    <source>
        <dbReference type="Proteomes" id="UP001459277"/>
    </source>
</evidence>
<dbReference type="InterPro" id="IPR024077">
    <property type="entry name" value="Neurolysin/TOP_dom2"/>
</dbReference>
<proteinExistence type="inferred from homology"/>
<dbReference type="Gene3D" id="3.40.390.10">
    <property type="entry name" value="Collagenase (Catalytic Domain)"/>
    <property type="match status" value="1"/>
</dbReference>
<dbReference type="GO" id="GO:0004222">
    <property type="term" value="F:metalloendopeptidase activity"/>
    <property type="evidence" value="ECO:0007669"/>
    <property type="project" value="InterPro"/>
</dbReference>
<evidence type="ECO:0000256" key="3">
    <source>
        <dbReference type="ARBA" id="ARBA00022723"/>
    </source>
</evidence>
<keyword evidence="6 7" id="KW-0482">Metalloprotease</keyword>
<dbReference type="InterPro" id="IPR024079">
    <property type="entry name" value="MetalloPept_cat_dom_sf"/>
</dbReference>
<evidence type="ECO:0000256" key="7">
    <source>
        <dbReference type="RuleBase" id="RU003435"/>
    </source>
</evidence>
<evidence type="ECO:0000256" key="1">
    <source>
        <dbReference type="ARBA" id="ARBA00006040"/>
    </source>
</evidence>
<dbReference type="PANTHER" id="PTHR11804:SF83">
    <property type="entry name" value="LD37516P"/>
    <property type="match status" value="1"/>
</dbReference>
<keyword evidence="11" id="KW-1185">Reference proteome</keyword>
<dbReference type="GO" id="GO:0006518">
    <property type="term" value="P:peptide metabolic process"/>
    <property type="evidence" value="ECO:0007669"/>
    <property type="project" value="TreeGrafter"/>
</dbReference>
<comment type="caution">
    <text evidence="10">The sequence shown here is derived from an EMBL/GenBank/DDBJ whole genome shotgun (WGS) entry which is preliminary data.</text>
</comment>
<dbReference type="InterPro" id="IPR001567">
    <property type="entry name" value="Pept_M3A_M3B_dom"/>
</dbReference>
<feature type="region of interest" description="Disordered" evidence="8">
    <location>
        <begin position="239"/>
        <end position="267"/>
    </location>
</feature>
<gene>
    <name evidence="10" type="ORF">SO802_029696</name>
</gene>
<dbReference type="Pfam" id="PF01432">
    <property type="entry name" value="Peptidase_M3"/>
    <property type="match status" value="1"/>
</dbReference>
<dbReference type="Proteomes" id="UP001459277">
    <property type="component" value="Unassembled WGS sequence"/>
</dbReference>
<evidence type="ECO:0000256" key="6">
    <source>
        <dbReference type="ARBA" id="ARBA00023049"/>
    </source>
</evidence>
<dbReference type="GO" id="GO:0006508">
    <property type="term" value="P:proteolysis"/>
    <property type="evidence" value="ECO:0007669"/>
    <property type="project" value="UniProtKB-KW"/>
</dbReference>
<evidence type="ECO:0000256" key="5">
    <source>
        <dbReference type="ARBA" id="ARBA00022833"/>
    </source>
</evidence>
<feature type="domain" description="Peptidase M3A/M3B catalytic" evidence="9">
    <location>
        <begin position="15"/>
        <end position="245"/>
    </location>
</feature>
<name>A0AAW2BUD6_9ROSI</name>
<feature type="compositionally biased region" description="Basic and acidic residues" evidence="8">
    <location>
        <begin position="241"/>
        <end position="252"/>
    </location>
</feature>
<evidence type="ECO:0000256" key="2">
    <source>
        <dbReference type="ARBA" id="ARBA00022670"/>
    </source>
</evidence>
<evidence type="ECO:0000256" key="8">
    <source>
        <dbReference type="SAM" id="MobiDB-lite"/>
    </source>
</evidence>
<comment type="similarity">
    <text evidence="1 7">Belongs to the peptidase M3 family.</text>
</comment>
<sequence>MTGIFGRIRVMSCDRLPIAFLVYNLTPPVGRKPSLLSFKEVVTVFHEFGHSLQHMLTKQDESLVAGIQGIELDAAEFSSQFMEKWCYHKNIFKGIAKHYEIGKSLHEFSCFNFLDTYSLLGSIERLNQIRFAMVDLELHSNYVPGGSESIFDFYRRVSKGTHVVPLLPGDRSLCSCLHIFEGSYAAGYYSYKWSEVMSADAFSAFEEAGLNQEEDEIMKGAMKAMGPKFRDTILDLGGGKAPKEVSPIDEHTTSLLVEAESQPRQQQ</sequence>
<dbReference type="GO" id="GO:0009507">
    <property type="term" value="C:chloroplast"/>
    <property type="evidence" value="ECO:0007669"/>
    <property type="project" value="TreeGrafter"/>
</dbReference>
<dbReference type="GO" id="GO:0046872">
    <property type="term" value="F:metal ion binding"/>
    <property type="evidence" value="ECO:0007669"/>
    <property type="project" value="UniProtKB-UniRule"/>
</dbReference>
<dbReference type="InterPro" id="IPR045090">
    <property type="entry name" value="Pept_M3A_M3B"/>
</dbReference>
<comment type="cofactor">
    <cofactor evidence="7">
        <name>Zn(2+)</name>
        <dbReference type="ChEBI" id="CHEBI:29105"/>
    </cofactor>
    <text evidence="7">Binds 1 zinc ion.</text>
</comment>
<keyword evidence="3 7" id="KW-0479">Metal-binding</keyword>
<keyword evidence="5 7" id="KW-0862">Zinc</keyword>
<dbReference type="PANTHER" id="PTHR11804">
    <property type="entry name" value="PROTEASE M3 THIMET OLIGOPEPTIDASE-RELATED"/>
    <property type="match status" value="1"/>
</dbReference>
<protein>
    <recommendedName>
        <fullName evidence="9">Peptidase M3A/M3B catalytic domain-containing protein</fullName>
    </recommendedName>
</protein>
<evidence type="ECO:0000256" key="4">
    <source>
        <dbReference type="ARBA" id="ARBA00022801"/>
    </source>
</evidence>
<accession>A0AAW2BUD6</accession>
<keyword evidence="4 7" id="KW-0378">Hydrolase</keyword>
<dbReference type="AlphaFoldDB" id="A0AAW2BUD6"/>
<evidence type="ECO:0000259" key="9">
    <source>
        <dbReference type="Pfam" id="PF01432"/>
    </source>
</evidence>
<reference evidence="10 11" key="1">
    <citation type="submission" date="2024-01" db="EMBL/GenBank/DDBJ databases">
        <title>A telomere-to-telomere, gap-free genome of sweet tea (Lithocarpus litseifolius).</title>
        <authorList>
            <person name="Zhou J."/>
        </authorList>
    </citation>
    <scope>NUCLEOTIDE SEQUENCE [LARGE SCALE GENOMIC DNA]</scope>
    <source>
        <strain evidence="10">Zhou-2022a</strain>
        <tissue evidence="10">Leaf</tissue>
    </source>
</reference>
<organism evidence="10 11">
    <name type="scientific">Lithocarpus litseifolius</name>
    <dbReference type="NCBI Taxonomy" id="425828"/>
    <lineage>
        <taxon>Eukaryota</taxon>
        <taxon>Viridiplantae</taxon>
        <taxon>Streptophyta</taxon>
        <taxon>Embryophyta</taxon>
        <taxon>Tracheophyta</taxon>
        <taxon>Spermatophyta</taxon>
        <taxon>Magnoliopsida</taxon>
        <taxon>eudicotyledons</taxon>
        <taxon>Gunneridae</taxon>
        <taxon>Pentapetalae</taxon>
        <taxon>rosids</taxon>
        <taxon>fabids</taxon>
        <taxon>Fagales</taxon>
        <taxon>Fagaceae</taxon>
        <taxon>Lithocarpus</taxon>
    </lineage>
</organism>